<dbReference type="Gene3D" id="1.10.260.40">
    <property type="entry name" value="lambda repressor-like DNA-binding domains"/>
    <property type="match status" value="1"/>
</dbReference>
<dbReference type="PANTHER" id="PTHR47691:SF3">
    <property type="entry name" value="HTH-TYPE TRANSCRIPTIONAL REGULATOR RV0890C-RELATED"/>
    <property type="match status" value="1"/>
</dbReference>
<dbReference type="CDD" id="cd00093">
    <property type="entry name" value="HTH_XRE"/>
    <property type="match status" value="1"/>
</dbReference>
<evidence type="ECO:0000313" key="3">
    <source>
        <dbReference type="Proteomes" id="UP000399805"/>
    </source>
</evidence>
<name>A0A6I8M1S2_9PSEU</name>
<dbReference type="InterPro" id="IPR027417">
    <property type="entry name" value="P-loop_NTPase"/>
</dbReference>
<dbReference type="InterPro" id="IPR011990">
    <property type="entry name" value="TPR-like_helical_dom_sf"/>
</dbReference>
<dbReference type="Proteomes" id="UP000399805">
    <property type="component" value="Unassembled WGS sequence"/>
</dbReference>
<evidence type="ECO:0000259" key="1">
    <source>
        <dbReference type="PROSITE" id="PS50943"/>
    </source>
</evidence>
<dbReference type="Gene3D" id="3.40.50.300">
    <property type="entry name" value="P-loop containing nucleotide triphosphate hydrolases"/>
    <property type="match status" value="1"/>
</dbReference>
<dbReference type="SMART" id="SM00028">
    <property type="entry name" value="TPR"/>
    <property type="match status" value="5"/>
</dbReference>
<gene>
    <name evidence="2" type="ORF">AA23TX_07509</name>
</gene>
<dbReference type="InterPro" id="IPR001387">
    <property type="entry name" value="Cro/C1-type_HTH"/>
</dbReference>
<dbReference type="SUPFAM" id="SSF47413">
    <property type="entry name" value="lambda repressor-like DNA-binding domains"/>
    <property type="match status" value="1"/>
</dbReference>
<accession>A0A6I8M1S2</accession>
<dbReference type="Gene3D" id="1.25.40.10">
    <property type="entry name" value="Tetratricopeptide repeat domain"/>
    <property type="match status" value="2"/>
</dbReference>
<sequence length="746" mass="80271">MPDFGAELKRRRTSVGMSLTGLATAVHFTKGYLSKVENGKARVNRDLAKACDQALGAGGELLALATEPGTPARRSAGGIAGLPDGGRWFVGRETELDALSALLLDPDDARVGVVHGMAGAGKTTLAVAAARRVEHAFPDGSLFFDLRGHTPGATELSPGEALGRLLRLLDVSADQLPTDEDGLANLVRDQLRGRRMILVLDNVRSAEQIRAIVPGETASRILVTSRGRLPALDDAWHFPVDVLPLEDAVRLLRSVAGGHAPDDDGVAAELVRHCGRLPLAIRIVAARFVAGGWTAARLRDRLADERTRLGTLDDGERSVATAFTVSYESLPGDQRRLLGLLALHPATAAEIAAVEALAGLGPGEADRLVDRLHDAHLVVRDERGYVELHDLMRMFAATHALPDVEPGDREVAMSRLVDHALMTTLAADELAEPYRYRPATGLPAPAGVPFTDADGALTWLAAQWPALAEIVESAFRHGLHDRCWQLAFVLRAFFFREKLFEPWIRTHERALEAARAAGDLSATGMILNNLGMAHIESGRVDEAVRFHQQAQECFAQARDDRGAIDALSSLAWARLYRGEAEATLADLTTVLDVYRRTGRTRNEVIALRGIALASAALDRFPEALSSAREAVELAQLPVDRAMSVNGEAWVRFRAGQWDDAERGYRRAAELADDAGNEYEHARALTGLGNTAAGRGDRPAAARWWAEAAAYRVTLDPTVLGEAAYRNRLAGAEANGFPAASGNGNAL</sequence>
<dbReference type="SMART" id="SM00530">
    <property type="entry name" value="HTH_XRE"/>
    <property type="match status" value="1"/>
</dbReference>
<dbReference type="GO" id="GO:0043531">
    <property type="term" value="F:ADP binding"/>
    <property type="evidence" value="ECO:0007669"/>
    <property type="project" value="InterPro"/>
</dbReference>
<dbReference type="Pfam" id="PF13374">
    <property type="entry name" value="TPR_10"/>
    <property type="match status" value="1"/>
</dbReference>
<keyword evidence="3" id="KW-1185">Reference proteome</keyword>
<feature type="domain" description="HTH cro/C1-type" evidence="1">
    <location>
        <begin position="8"/>
        <end position="61"/>
    </location>
</feature>
<dbReference type="AlphaFoldDB" id="A0A6I8M1S2"/>
<dbReference type="RefSeq" id="WP_155547577.1">
    <property type="nucleotide sequence ID" value="NZ_CABVGP010000003.1"/>
</dbReference>
<evidence type="ECO:0000313" key="2">
    <source>
        <dbReference type="EMBL" id="VVJ22592.1"/>
    </source>
</evidence>
<proteinExistence type="predicted"/>
<dbReference type="Pfam" id="PF13560">
    <property type="entry name" value="HTH_31"/>
    <property type="match status" value="1"/>
</dbReference>
<dbReference type="InterPro" id="IPR002182">
    <property type="entry name" value="NB-ARC"/>
</dbReference>
<organism evidence="2 3">
    <name type="scientific">Amycolatopsis camponoti</name>
    <dbReference type="NCBI Taxonomy" id="2606593"/>
    <lineage>
        <taxon>Bacteria</taxon>
        <taxon>Bacillati</taxon>
        <taxon>Actinomycetota</taxon>
        <taxon>Actinomycetes</taxon>
        <taxon>Pseudonocardiales</taxon>
        <taxon>Pseudonocardiaceae</taxon>
        <taxon>Amycolatopsis</taxon>
    </lineage>
</organism>
<protein>
    <recommendedName>
        <fullName evidence="1">HTH cro/C1-type domain-containing protein</fullName>
    </recommendedName>
</protein>
<dbReference type="SUPFAM" id="SSF52540">
    <property type="entry name" value="P-loop containing nucleoside triphosphate hydrolases"/>
    <property type="match status" value="1"/>
</dbReference>
<dbReference type="GO" id="GO:0003677">
    <property type="term" value="F:DNA binding"/>
    <property type="evidence" value="ECO:0007669"/>
    <property type="project" value="InterPro"/>
</dbReference>
<dbReference type="PRINTS" id="PR00364">
    <property type="entry name" value="DISEASERSIST"/>
</dbReference>
<dbReference type="SUPFAM" id="SSF48452">
    <property type="entry name" value="TPR-like"/>
    <property type="match status" value="2"/>
</dbReference>
<dbReference type="PROSITE" id="PS50943">
    <property type="entry name" value="HTH_CROC1"/>
    <property type="match status" value="1"/>
</dbReference>
<dbReference type="Pfam" id="PF00931">
    <property type="entry name" value="NB-ARC"/>
    <property type="match status" value="1"/>
</dbReference>
<dbReference type="InterPro" id="IPR019734">
    <property type="entry name" value="TPR_rpt"/>
</dbReference>
<dbReference type="InterPro" id="IPR010982">
    <property type="entry name" value="Lambda_DNA-bd_dom_sf"/>
</dbReference>
<dbReference type="PANTHER" id="PTHR47691">
    <property type="entry name" value="REGULATOR-RELATED"/>
    <property type="match status" value="1"/>
</dbReference>
<reference evidence="2 3" key="1">
    <citation type="submission" date="2019-09" db="EMBL/GenBank/DDBJ databases">
        <authorList>
            <person name="Leyn A S."/>
        </authorList>
    </citation>
    <scope>NUCLEOTIDE SEQUENCE [LARGE SCALE GENOMIC DNA]</scope>
    <source>
        <strain evidence="2">AA231_1</strain>
    </source>
</reference>
<dbReference type="EMBL" id="CABVGP010000003">
    <property type="protein sequence ID" value="VVJ22592.1"/>
    <property type="molecule type" value="Genomic_DNA"/>
</dbReference>